<feature type="region of interest" description="Disordered" evidence="1">
    <location>
        <begin position="1"/>
        <end position="36"/>
    </location>
</feature>
<evidence type="ECO:0000256" key="1">
    <source>
        <dbReference type="SAM" id="MobiDB-lite"/>
    </source>
</evidence>
<keyword evidence="3" id="KW-1185">Reference proteome</keyword>
<evidence type="ECO:0000313" key="3">
    <source>
        <dbReference type="Proteomes" id="UP001189429"/>
    </source>
</evidence>
<organism evidence="2 3">
    <name type="scientific">Prorocentrum cordatum</name>
    <dbReference type="NCBI Taxonomy" id="2364126"/>
    <lineage>
        <taxon>Eukaryota</taxon>
        <taxon>Sar</taxon>
        <taxon>Alveolata</taxon>
        <taxon>Dinophyceae</taxon>
        <taxon>Prorocentrales</taxon>
        <taxon>Prorocentraceae</taxon>
        <taxon>Prorocentrum</taxon>
    </lineage>
</organism>
<evidence type="ECO:0000313" key="2">
    <source>
        <dbReference type="EMBL" id="CAK0870704.1"/>
    </source>
</evidence>
<feature type="compositionally biased region" description="Pro residues" evidence="1">
    <location>
        <begin position="1"/>
        <end position="12"/>
    </location>
</feature>
<gene>
    <name evidence="2" type="ORF">PCOR1329_LOCUS56739</name>
</gene>
<feature type="compositionally biased region" description="Low complexity" evidence="1">
    <location>
        <begin position="22"/>
        <end position="36"/>
    </location>
</feature>
<dbReference type="EMBL" id="CAUYUJ010016988">
    <property type="protein sequence ID" value="CAK0870704.1"/>
    <property type="molecule type" value="Genomic_DNA"/>
</dbReference>
<dbReference type="Proteomes" id="UP001189429">
    <property type="component" value="Unassembled WGS sequence"/>
</dbReference>
<sequence length="141" mass="14585">MAWPAPRTPPRRPGGGGGGRGAAARPRGGWRGAAGRASALRVAAPSASAATGPADPLARQWLHAPCAEALAGTRLRVMHLNALADCLARHAPLLGRGRGFRCDAGALRWDRAGKHKSRRQQQGRTAFGQAVAKRPGSPIGP</sequence>
<feature type="non-terminal residue" evidence="2">
    <location>
        <position position="141"/>
    </location>
</feature>
<comment type="caution">
    <text evidence="2">The sequence shown here is derived from an EMBL/GenBank/DDBJ whole genome shotgun (WGS) entry which is preliminary data.</text>
</comment>
<reference evidence="2" key="1">
    <citation type="submission" date="2023-10" db="EMBL/GenBank/DDBJ databases">
        <authorList>
            <person name="Chen Y."/>
            <person name="Shah S."/>
            <person name="Dougan E. K."/>
            <person name="Thang M."/>
            <person name="Chan C."/>
        </authorList>
    </citation>
    <scope>NUCLEOTIDE SEQUENCE [LARGE SCALE GENOMIC DNA]</scope>
</reference>
<accession>A0ABN9VCA9</accession>
<protein>
    <submittedName>
        <fullName evidence="2">Uncharacterized protein</fullName>
    </submittedName>
</protein>
<name>A0ABN9VCA9_9DINO</name>
<proteinExistence type="predicted"/>
<feature type="region of interest" description="Disordered" evidence="1">
    <location>
        <begin position="111"/>
        <end position="141"/>
    </location>
</feature>